<organism evidence="1">
    <name type="scientific">marine sediment metagenome</name>
    <dbReference type="NCBI Taxonomy" id="412755"/>
    <lineage>
        <taxon>unclassified sequences</taxon>
        <taxon>metagenomes</taxon>
        <taxon>ecological metagenomes</taxon>
    </lineage>
</organism>
<dbReference type="EMBL" id="LAZR01004198">
    <property type="protein sequence ID" value="KKN10840.1"/>
    <property type="molecule type" value="Genomic_DNA"/>
</dbReference>
<name>A0A0F9MU69_9ZZZZ</name>
<evidence type="ECO:0000313" key="1">
    <source>
        <dbReference type="EMBL" id="KKN10840.1"/>
    </source>
</evidence>
<dbReference type="AlphaFoldDB" id="A0A0F9MU69"/>
<accession>A0A0F9MU69</accession>
<sequence length="542" mass="58662">MVVSINERAAIRRLVAAGNDTIFYEDLDVAAGTLTELDTSGYAIDTSDNLNMYEAFQKVFVVNGGVLGVADFVNTKITDDNGFTTKPSRGDIVYQAGTSAATMVVDYINSTDKVMYGYVTSGTFEITTAITSAVGGGGNVIFPSPVAGLPKPRWYAWTPYDNDTSTYGSMPAKAYLGCLYRGRCVLAGNPNYPHQWYMSKTADPWNWVYTSTDPLTAAAGQNADAGEVGDIIRALIPYKDDYLIFGCASTIWVLTGDPAAGGEIDEVDLTVGMFGANSWCFDGDGNLYFWGTAGIYKIPLGFRSVENLTEISLPDLVAEQVGAINVTPATHRITMGYDRKRHGILICITTLETGSNSNYWYDLKLGGFFPESYPNECGPYSLFYYAANDNDYADLLVGCKDGYIRKFDETAKDDNIGGSTDPISSYAVWPIQHLTEDNDKEGKLTSLTIELSGGASGGAFPDTNGVSYEIHIGDDAETVIEDIRDGATAFSSGTLSGTGRKARIRTRARGAWLGIKFLNSTRSETWAVNKIFGTIISAGRIR</sequence>
<reference evidence="1" key="1">
    <citation type="journal article" date="2015" name="Nature">
        <title>Complex archaea that bridge the gap between prokaryotes and eukaryotes.</title>
        <authorList>
            <person name="Spang A."/>
            <person name="Saw J.H."/>
            <person name="Jorgensen S.L."/>
            <person name="Zaremba-Niedzwiedzka K."/>
            <person name="Martijn J."/>
            <person name="Lind A.E."/>
            <person name="van Eijk R."/>
            <person name="Schleper C."/>
            <person name="Guy L."/>
            <person name="Ettema T.J."/>
        </authorList>
    </citation>
    <scope>NUCLEOTIDE SEQUENCE</scope>
</reference>
<proteinExistence type="predicted"/>
<gene>
    <name evidence="1" type="ORF">LCGC14_1032450</name>
</gene>
<protein>
    <submittedName>
        <fullName evidence="1">Uncharacterized protein</fullName>
    </submittedName>
</protein>
<comment type="caution">
    <text evidence="1">The sequence shown here is derived from an EMBL/GenBank/DDBJ whole genome shotgun (WGS) entry which is preliminary data.</text>
</comment>